<sequence>MSLPGIRAVVTPLPKRLDSLTSLRFFAAFAVFTTHFTGSGGKTGLGRAPLIFPYAQFGGNGVSLFFVLSGFLMTWVFKPNEHPGAFYWRRVGRIWPAHLVALLLGTYAYYTAAHLAISWPSLISSAFLVQTWSPNVTPALPGNEVTWTLSVELLFYALFPLLGRIAVRLRTRWLGSVTAGGLVGMWAVDWFATTHYSPAHAAWVMRHPVVYLPEFLLGMTLALAVKRGWRLPLHPSLPVVLLAAYVYCYYQGRALLPAEAAAQLDYLVRPVVAVLAALIILAFVQREVRGLRGVLNAKLMVQLGLWSYCFYLLHHSISRLAIYQWGRMPDNNGTLFALIGMCMVVIVLAWALYSAVEEPAEKWWRRHTPQRWLRQGPPGGRTVAVPPRRRPEAEPREPVANRS</sequence>
<evidence type="ECO:0000259" key="3">
    <source>
        <dbReference type="Pfam" id="PF01757"/>
    </source>
</evidence>
<keyword evidence="2" id="KW-0472">Membrane</keyword>
<evidence type="ECO:0000313" key="4">
    <source>
        <dbReference type="EMBL" id="SFH17806.1"/>
    </source>
</evidence>
<feature type="transmembrane region" description="Helical" evidence="2">
    <location>
        <begin position="266"/>
        <end position="284"/>
    </location>
</feature>
<feature type="domain" description="Acyltransferase 3" evidence="3">
    <location>
        <begin position="19"/>
        <end position="353"/>
    </location>
</feature>
<evidence type="ECO:0000313" key="5">
    <source>
        <dbReference type="Proteomes" id="UP000181942"/>
    </source>
</evidence>
<dbReference type="InterPro" id="IPR050879">
    <property type="entry name" value="Acyltransferase_3"/>
</dbReference>
<feature type="transmembrane region" description="Helical" evidence="2">
    <location>
        <begin position="237"/>
        <end position="254"/>
    </location>
</feature>
<accession>A0A1I2XYK0</accession>
<proteinExistence type="predicted"/>
<dbReference type="AlphaFoldDB" id="A0A1I2XYK0"/>
<dbReference type="Proteomes" id="UP000181942">
    <property type="component" value="Unassembled WGS sequence"/>
</dbReference>
<dbReference type="GO" id="GO:0016747">
    <property type="term" value="F:acyltransferase activity, transferring groups other than amino-acyl groups"/>
    <property type="evidence" value="ECO:0007669"/>
    <property type="project" value="InterPro"/>
</dbReference>
<evidence type="ECO:0000256" key="2">
    <source>
        <dbReference type="SAM" id="Phobius"/>
    </source>
</evidence>
<dbReference type="InterPro" id="IPR002656">
    <property type="entry name" value="Acyl_transf_3_dom"/>
</dbReference>
<gene>
    <name evidence="4" type="ORF">SAMN02787118_15324</name>
</gene>
<evidence type="ECO:0000256" key="1">
    <source>
        <dbReference type="SAM" id="MobiDB-lite"/>
    </source>
</evidence>
<dbReference type="GO" id="GO:0000271">
    <property type="term" value="P:polysaccharide biosynthetic process"/>
    <property type="evidence" value="ECO:0007669"/>
    <property type="project" value="TreeGrafter"/>
</dbReference>
<keyword evidence="2" id="KW-1133">Transmembrane helix</keyword>
<keyword evidence="4" id="KW-0012">Acyltransferase</keyword>
<feature type="transmembrane region" description="Helical" evidence="2">
    <location>
        <begin position="57"/>
        <end position="77"/>
    </location>
</feature>
<keyword evidence="4" id="KW-0808">Transferase</keyword>
<feature type="transmembrane region" description="Helical" evidence="2">
    <location>
        <begin position="21"/>
        <end position="37"/>
    </location>
</feature>
<feature type="transmembrane region" description="Helical" evidence="2">
    <location>
        <begin position="335"/>
        <end position="356"/>
    </location>
</feature>
<name>A0A1I2XYK0_9ACTN</name>
<dbReference type="GO" id="GO:0016787">
    <property type="term" value="F:hydrolase activity"/>
    <property type="evidence" value="ECO:0007669"/>
    <property type="project" value="UniProtKB-KW"/>
</dbReference>
<organism evidence="4 5">
    <name type="scientific">Streptomyces mirabilis</name>
    <dbReference type="NCBI Taxonomy" id="68239"/>
    <lineage>
        <taxon>Bacteria</taxon>
        <taxon>Bacillati</taxon>
        <taxon>Actinomycetota</taxon>
        <taxon>Actinomycetes</taxon>
        <taxon>Kitasatosporales</taxon>
        <taxon>Streptomycetaceae</taxon>
        <taxon>Streptomyces</taxon>
    </lineage>
</organism>
<dbReference type="EMBL" id="FONR01000053">
    <property type="protein sequence ID" value="SFH17806.1"/>
    <property type="molecule type" value="Genomic_DNA"/>
</dbReference>
<feature type="transmembrane region" description="Helical" evidence="2">
    <location>
        <begin position="145"/>
        <end position="166"/>
    </location>
</feature>
<dbReference type="PANTHER" id="PTHR23028">
    <property type="entry name" value="ACETYLTRANSFERASE"/>
    <property type="match status" value="1"/>
</dbReference>
<feature type="region of interest" description="Disordered" evidence="1">
    <location>
        <begin position="371"/>
        <end position="403"/>
    </location>
</feature>
<protein>
    <submittedName>
        <fullName evidence="4">Peptidoglycan/LPS O-acetylase OafA/YrhL, contains acyltransferase and SGNH-hydrolase domains</fullName>
    </submittedName>
</protein>
<feature type="compositionally biased region" description="Basic and acidic residues" evidence="1">
    <location>
        <begin position="389"/>
        <end position="403"/>
    </location>
</feature>
<feature type="transmembrane region" description="Helical" evidence="2">
    <location>
        <begin position="204"/>
        <end position="225"/>
    </location>
</feature>
<feature type="transmembrane region" description="Helical" evidence="2">
    <location>
        <begin position="97"/>
        <end position="117"/>
    </location>
</feature>
<dbReference type="PANTHER" id="PTHR23028:SF53">
    <property type="entry name" value="ACYL_TRANSF_3 DOMAIN-CONTAINING PROTEIN"/>
    <property type="match status" value="1"/>
</dbReference>
<dbReference type="GO" id="GO:0016020">
    <property type="term" value="C:membrane"/>
    <property type="evidence" value="ECO:0007669"/>
    <property type="project" value="TreeGrafter"/>
</dbReference>
<keyword evidence="2" id="KW-0812">Transmembrane</keyword>
<dbReference type="OrthoDB" id="9796461at2"/>
<dbReference type="Pfam" id="PF01757">
    <property type="entry name" value="Acyl_transf_3"/>
    <property type="match status" value="1"/>
</dbReference>
<feature type="transmembrane region" description="Helical" evidence="2">
    <location>
        <begin position="173"/>
        <end position="192"/>
    </location>
</feature>
<keyword evidence="4" id="KW-0378">Hydrolase</keyword>
<reference evidence="4 5" key="1">
    <citation type="submission" date="2016-10" db="EMBL/GenBank/DDBJ databases">
        <authorList>
            <person name="de Groot N.N."/>
        </authorList>
    </citation>
    <scope>NUCLEOTIDE SEQUENCE [LARGE SCALE GENOMIC DNA]</scope>
    <source>
        <strain evidence="4 5">OK461</strain>
    </source>
</reference>